<gene>
    <name evidence="1" type="ORF">GCM10007380_27360</name>
</gene>
<dbReference type="InterPro" id="IPR029033">
    <property type="entry name" value="His_PPase_superfam"/>
</dbReference>
<name>A0A8J3AM71_9BACI</name>
<accession>A0A8J3AM71</accession>
<dbReference type="GO" id="GO:0005737">
    <property type="term" value="C:cytoplasm"/>
    <property type="evidence" value="ECO:0007669"/>
    <property type="project" value="TreeGrafter"/>
</dbReference>
<dbReference type="Proteomes" id="UP000626244">
    <property type="component" value="Unassembled WGS sequence"/>
</dbReference>
<dbReference type="OrthoDB" id="512570at2"/>
<dbReference type="Gene3D" id="3.40.50.1240">
    <property type="entry name" value="Phosphoglycerate mutase-like"/>
    <property type="match status" value="1"/>
</dbReference>
<dbReference type="InterPro" id="IPR013078">
    <property type="entry name" value="His_Pase_superF_clade-1"/>
</dbReference>
<sequence length="180" mass="21048">MKKIYIVRHCEATGQPPESSLTQKGLEQSQELSHFFSNILVDRIISSPFLRAVQSIQPTLNHKQIQLELDHRLAERVLTSEVYPDWLRRLEETYSDLELKFKGGESSKEAIERVLSLVKEIINHESEHTIIVTHGNLMSLLLMHFDSEFGFEQWRMLSNPDVYELSIDTQHTEFKRIWNG</sequence>
<dbReference type="Pfam" id="PF00300">
    <property type="entry name" value="His_Phos_1"/>
    <property type="match status" value="1"/>
</dbReference>
<proteinExistence type="predicted"/>
<dbReference type="AlphaFoldDB" id="A0A8J3AM71"/>
<dbReference type="RefSeq" id="WP_087999813.1">
    <property type="nucleotide sequence ID" value="NZ_BMHB01000001.1"/>
</dbReference>
<dbReference type="EMBL" id="BMHB01000001">
    <property type="protein sequence ID" value="GGI15315.1"/>
    <property type="molecule type" value="Genomic_DNA"/>
</dbReference>
<dbReference type="InterPro" id="IPR050275">
    <property type="entry name" value="PGM_Phosphatase"/>
</dbReference>
<dbReference type="GO" id="GO:0016791">
    <property type="term" value="F:phosphatase activity"/>
    <property type="evidence" value="ECO:0007669"/>
    <property type="project" value="TreeGrafter"/>
</dbReference>
<dbReference type="SUPFAM" id="SSF53254">
    <property type="entry name" value="Phosphoglycerate mutase-like"/>
    <property type="match status" value="1"/>
</dbReference>
<organism evidence="1 2">
    <name type="scientific">Gottfriedia solisilvae</name>
    <dbReference type="NCBI Taxonomy" id="1516104"/>
    <lineage>
        <taxon>Bacteria</taxon>
        <taxon>Bacillati</taxon>
        <taxon>Bacillota</taxon>
        <taxon>Bacilli</taxon>
        <taxon>Bacillales</taxon>
        <taxon>Bacillaceae</taxon>
        <taxon>Gottfriedia</taxon>
    </lineage>
</organism>
<dbReference type="PANTHER" id="PTHR48100:SF1">
    <property type="entry name" value="HISTIDINE PHOSPHATASE FAMILY PROTEIN-RELATED"/>
    <property type="match status" value="1"/>
</dbReference>
<comment type="caution">
    <text evidence="1">The sequence shown here is derived from an EMBL/GenBank/DDBJ whole genome shotgun (WGS) entry which is preliminary data.</text>
</comment>
<dbReference type="PANTHER" id="PTHR48100">
    <property type="entry name" value="BROAD-SPECIFICITY PHOSPHATASE YOR283W-RELATED"/>
    <property type="match status" value="1"/>
</dbReference>
<protein>
    <submittedName>
        <fullName evidence="1">Phosphoglycerate mutase</fullName>
    </submittedName>
</protein>
<keyword evidence="2" id="KW-1185">Reference proteome</keyword>
<dbReference type="SMART" id="SM00855">
    <property type="entry name" value="PGAM"/>
    <property type="match status" value="1"/>
</dbReference>
<evidence type="ECO:0000313" key="1">
    <source>
        <dbReference type="EMBL" id="GGI15315.1"/>
    </source>
</evidence>
<evidence type="ECO:0000313" key="2">
    <source>
        <dbReference type="Proteomes" id="UP000626244"/>
    </source>
</evidence>
<reference evidence="2" key="1">
    <citation type="journal article" date="2019" name="Int. J. Syst. Evol. Microbiol.">
        <title>The Global Catalogue of Microorganisms (GCM) 10K type strain sequencing project: providing services to taxonomists for standard genome sequencing and annotation.</title>
        <authorList>
            <consortium name="The Broad Institute Genomics Platform"/>
            <consortium name="The Broad Institute Genome Sequencing Center for Infectious Disease"/>
            <person name="Wu L."/>
            <person name="Ma J."/>
        </authorList>
    </citation>
    <scope>NUCLEOTIDE SEQUENCE [LARGE SCALE GENOMIC DNA]</scope>
    <source>
        <strain evidence="2">CGMCC 1.14993</strain>
    </source>
</reference>
<dbReference type="PIRSF" id="PIRSF000709">
    <property type="entry name" value="6PFK_2-Ptase"/>
    <property type="match status" value="1"/>
</dbReference>
<dbReference type="CDD" id="cd07067">
    <property type="entry name" value="HP_PGM_like"/>
    <property type="match status" value="1"/>
</dbReference>